<protein>
    <submittedName>
        <fullName evidence="2">Uncharacterized protein</fullName>
    </submittedName>
</protein>
<dbReference type="VEuPathDB" id="PlasmoDB:PocGH01_13046800"/>
<sequence>MVTTAGKKKKKAKIKPYDIDESKRIFLYAYEHQLKNEKISWNKAEELKITKHSASSMRGHYLNSIKNEISLYLEMYSEEVAKLFIKVKKWKKEEKKKKLLVFQNNLVKQRSNNISLDRITKRKSTNYNKFNSLIISKAFSMKGTEHILKKIQNNSLNRRNFADEKRKRKIVGKNKTSNLNINKNSFQKNQLKQVKIINKENVVTKNKKIIKKKKKTPSKNNVISILEKINKNVHNSVNANMNEHFKATCVNDNKKYEQIEGIICENKNKKKKVKDEKSTQIKLERVHSKEKINNEINALKCLNKSQSKDDNLEKMKNLEPRSARKNSDKNVSFQNKTKNKHLSLKCSSREMYMMNKMNKSFDSKLSNDNAKESKKSAIGSIFSYIYKKLFH</sequence>
<evidence type="ECO:0000313" key="4">
    <source>
        <dbReference type="Proteomes" id="UP000078546"/>
    </source>
</evidence>
<organism evidence="2 5">
    <name type="scientific">Plasmodium ovale curtisi</name>
    <dbReference type="NCBI Taxonomy" id="864141"/>
    <lineage>
        <taxon>Eukaryota</taxon>
        <taxon>Sar</taxon>
        <taxon>Alveolata</taxon>
        <taxon>Apicomplexa</taxon>
        <taxon>Aconoidasida</taxon>
        <taxon>Haemosporida</taxon>
        <taxon>Plasmodiidae</taxon>
        <taxon>Plasmodium</taxon>
        <taxon>Plasmodium (Plasmodium)</taxon>
    </lineage>
</organism>
<dbReference type="EMBL" id="FLQU01000584">
    <property type="protein sequence ID" value="SBS87612.1"/>
    <property type="molecule type" value="Genomic_DNA"/>
</dbReference>
<evidence type="ECO:0000313" key="5">
    <source>
        <dbReference type="Proteomes" id="UP000078560"/>
    </source>
</evidence>
<reference evidence="2" key="2">
    <citation type="submission" date="2016-05" db="EMBL/GenBank/DDBJ databases">
        <authorList>
            <person name="Lavstsen T."/>
            <person name="Jespersen J.S."/>
        </authorList>
    </citation>
    <scope>NUCLEOTIDE SEQUENCE [LARGE SCALE GENOMIC DNA]</scope>
</reference>
<feature type="region of interest" description="Disordered" evidence="1">
    <location>
        <begin position="320"/>
        <end position="341"/>
    </location>
</feature>
<dbReference type="AlphaFoldDB" id="A0A1A8W7F8"/>
<gene>
    <name evidence="3" type="ORF">POVCU1_040270</name>
    <name evidence="2" type="ORF">POVCU2_0043590</name>
</gene>
<accession>A0A1A8W7F8</accession>
<name>A0A1A8W7F8_PLAOA</name>
<reference evidence="4 5" key="1">
    <citation type="submission" date="2016-05" db="EMBL/GenBank/DDBJ databases">
        <authorList>
            <person name="Naeem Raeece"/>
        </authorList>
    </citation>
    <scope>NUCLEOTIDE SEQUENCE [LARGE SCALE GENOMIC DNA]</scope>
</reference>
<evidence type="ECO:0000313" key="2">
    <source>
        <dbReference type="EMBL" id="SBS87612.1"/>
    </source>
</evidence>
<evidence type="ECO:0000256" key="1">
    <source>
        <dbReference type="SAM" id="MobiDB-lite"/>
    </source>
</evidence>
<dbReference type="Proteomes" id="UP000078546">
    <property type="component" value="Unassembled WGS sequence"/>
</dbReference>
<dbReference type="EMBL" id="FLQV01000744">
    <property type="protein sequence ID" value="SBS97706.1"/>
    <property type="molecule type" value="Genomic_DNA"/>
</dbReference>
<dbReference type="Proteomes" id="UP000078560">
    <property type="component" value="Unassembled WGS sequence"/>
</dbReference>
<proteinExistence type="predicted"/>
<evidence type="ECO:0000313" key="3">
    <source>
        <dbReference type="EMBL" id="SBS97706.1"/>
    </source>
</evidence>